<keyword evidence="1" id="KW-0812">Transmembrane</keyword>
<dbReference type="AlphaFoldDB" id="A0A9P7N3M8"/>
<comment type="caution">
    <text evidence="2">The sequence shown here is derived from an EMBL/GenBank/DDBJ whole genome shotgun (WGS) entry which is preliminary data.</text>
</comment>
<accession>A0A9P7N3M8</accession>
<dbReference type="EMBL" id="SRPW01003926">
    <property type="protein sequence ID" value="KAG5985792.1"/>
    <property type="molecule type" value="Genomic_DNA"/>
</dbReference>
<keyword evidence="1" id="KW-0472">Membrane</keyword>
<dbReference type="OrthoDB" id="4959473at2759"/>
<proteinExistence type="predicted"/>
<evidence type="ECO:0000256" key="1">
    <source>
        <dbReference type="SAM" id="Phobius"/>
    </source>
</evidence>
<dbReference type="Proteomes" id="UP000748025">
    <property type="component" value="Unassembled WGS sequence"/>
</dbReference>
<evidence type="ECO:0000313" key="2">
    <source>
        <dbReference type="EMBL" id="KAG5985792.1"/>
    </source>
</evidence>
<evidence type="ECO:0000313" key="3">
    <source>
        <dbReference type="Proteomes" id="UP000748025"/>
    </source>
</evidence>
<reference evidence="2" key="1">
    <citation type="journal article" date="2020" name="bioRxiv">
        <title>Whole genome comparisons of ergot fungi reveals the divergence and evolution of species within the genus Claviceps are the result of varying mechanisms driving genome evolution and host range expansion.</title>
        <authorList>
            <person name="Wyka S.A."/>
            <person name="Mondo S.J."/>
            <person name="Liu M."/>
            <person name="Dettman J."/>
            <person name="Nalam V."/>
            <person name="Broders K.D."/>
        </authorList>
    </citation>
    <scope>NUCLEOTIDE SEQUENCE</scope>
    <source>
        <strain evidence="2">CCC 602</strain>
    </source>
</reference>
<organism evidence="2 3">
    <name type="scientific">Claviceps pusilla</name>
    <dbReference type="NCBI Taxonomy" id="123648"/>
    <lineage>
        <taxon>Eukaryota</taxon>
        <taxon>Fungi</taxon>
        <taxon>Dikarya</taxon>
        <taxon>Ascomycota</taxon>
        <taxon>Pezizomycotina</taxon>
        <taxon>Sordariomycetes</taxon>
        <taxon>Hypocreomycetidae</taxon>
        <taxon>Hypocreales</taxon>
        <taxon>Clavicipitaceae</taxon>
        <taxon>Claviceps</taxon>
    </lineage>
</organism>
<keyword evidence="3" id="KW-1185">Reference proteome</keyword>
<name>A0A9P7N3M8_9HYPO</name>
<protein>
    <submittedName>
        <fullName evidence="2">Uncharacterized protein</fullName>
    </submittedName>
</protein>
<sequence>MNTIVTRAAARRFLTTSTTRRTVQAHPLPRLPRRTAPTDWAGEGKRLGKQAALVLSQLTMFLPNRFFPAIVMLLGWPAFAKTVFDGHV</sequence>
<feature type="transmembrane region" description="Helical" evidence="1">
    <location>
        <begin position="66"/>
        <end position="84"/>
    </location>
</feature>
<keyword evidence="1" id="KW-1133">Transmembrane helix</keyword>
<gene>
    <name evidence="2" type="ORF">E4U43_005883</name>
</gene>